<evidence type="ECO:0000313" key="2">
    <source>
        <dbReference type="EMBL" id="MFD2840234.1"/>
    </source>
</evidence>
<dbReference type="RefSeq" id="WP_377466001.1">
    <property type="nucleotide sequence ID" value="NZ_JBHUOP010000002.1"/>
</dbReference>
<organism evidence="2 3">
    <name type="scientific">Populibacterium corticicola</name>
    <dbReference type="NCBI Taxonomy" id="1812826"/>
    <lineage>
        <taxon>Bacteria</taxon>
        <taxon>Bacillati</taxon>
        <taxon>Actinomycetota</taxon>
        <taxon>Actinomycetes</taxon>
        <taxon>Micrococcales</taxon>
        <taxon>Jonesiaceae</taxon>
        <taxon>Populibacterium</taxon>
    </lineage>
</organism>
<proteinExistence type="predicted"/>
<comment type="caution">
    <text evidence="2">The sequence shown here is derived from an EMBL/GenBank/DDBJ whole genome shotgun (WGS) entry which is preliminary data.</text>
</comment>
<dbReference type="EMBL" id="JBHUOP010000002">
    <property type="protein sequence ID" value="MFD2840234.1"/>
    <property type="molecule type" value="Genomic_DNA"/>
</dbReference>
<accession>A0ABW5XGL2</accession>
<feature type="transmembrane region" description="Helical" evidence="1">
    <location>
        <begin position="87"/>
        <end position="109"/>
    </location>
</feature>
<feature type="transmembrane region" description="Helical" evidence="1">
    <location>
        <begin position="157"/>
        <end position="175"/>
    </location>
</feature>
<name>A0ABW5XGL2_9MICO</name>
<keyword evidence="1" id="KW-0472">Membrane</keyword>
<dbReference type="Proteomes" id="UP001597391">
    <property type="component" value="Unassembled WGS sequence"/>
</dbReference>
<keyword evidence="1" id="KW-1133">Transmembrane helix</keyword>
<evidence type="ECO:0000256" key="1">
    <source>
        <dbReference type="SAM" id="Phobius"/>
    </source>
</evidence>
<evidence type="ECO:0000313" key="3">
    <source>
        <dbReference type="Proteomes" id="UP001597391"/>
    </source>
</evidence>
<reference evidence="3" key="1">
    <citation type="journal article" date="2019" name="Int. J. Syst. Evol. Microbiol.">
        <title>The Global Catalogue of Microorganisms (GCM) 10K type strain sequencing project: providing services to taxonomists for standard genome sequencing and annotation.</title>
        <authorList>
            <consortium name="The Broad Institute Genomics Platform"/>
            <consortium name="The Broad Institute Genome Sequencing Center for Infectious Disease"/>
            <person name="Wu L."/>
            <person name="Ma J."/>
        </authorList>
    </citation>
    <scope>NUCLEOTIDE SEQUENCE [LARGE SCALE GENOMIC DNA]</scope>
    <source>
        <strain evidence="3">KCTC 33576</strain>
    </source>
</reference>
<keyword evidence="3" id="KW-1185">Reference proteome</keyword>
<sequence>MSSNQQQAPSALTFADKTRREWYLFTLDLHLAGMPEKKVKEIRQGLRGELTAAAQDVGMRRAISQAGKPRVIAAEYLDAHGTKVPRVWAGSVALAVLLYGWLLAVISHLDGMINAVEQFDVVAPTTVTSKWLLSEFYVEVSADGIEAFGLISTTQTLVVTLSVFAGISLIVARIWRVWLREKS</sequence>
<keyword evidence="1" id="KW-0812">Transmembrane</keyword>
<gene>
    <name evidence="2" type="ORF">ACFSYH_06585</name>
</gene>
<evidence type="ECO:0008006" key="4">
    <source>
        <dbReference type="Google" id="ProtNLM"/>
    </source>
</evidence>
<protein>
    <recommendedName>
        <fullName evidence="4">DUF1279 domain-containing protein</fullName>
    </recommendedName>
</protein>